<organism evidence="1 2">
    <name type="scientific">Candidatus Termititenax persephonae</name>
    <dbReference type="NCBI Taxonomy" id="2218525"/>
    <lineage>
        <taxon>Bacteria</taxon>
        <taxon>Bacillati</taxon>
        <taxon>Candidatus Margulisiibacteriota</taxon>
        <taxon>Candidatus Termititenacia</taxon>
        <taxon>Candidatus Termititenacales</taxon>
        <taxon>Candidatus Termititenacaceae</taxon>
        <taxon>Candidatus Termititenax</taxon>
    </lineage>
</organism>
<gene>
    <name evidence="1" type="ORF">NO2_1578</name>
</gene>
<keyword evidence="2" id="KW-1185">Reference proteome</keyword>
<sequence>MRFVVEMDDEQYQRLEKTLKKSGTTITEAIADFFDDIDDVHLAEERLSEVVSGAEQTIPWEQVKIAL</sequence>
<comment type="caution">
    <text evidence="1">The sequence shown here is derived from an EMBL/GenBank/DDBJ whole genome shotgun (WGS) entry which is preliminary data.</text>
</comment>
<dbReference type="AlphaFoldDB" id="A0A388TIQ2"/>
<dbReference type="EMBL" id="BGZO01000120">
    <property type="protein sequence ID" value="GBR77147.1"/>
    <property type="molecule type" value="Genomic_DNA"/>
</dbReference>
<evidence type="ECO:0000313" key="1">
    <source>
        <dbReference type="EMBL" id="GBR77147.1"/>
    </source>
</evidence>
<name>A0A388TIQ2_9BACT</name>
<accession>A0A388TIQ2</accession>
<protein>
    <submittedName>
        <fullName evidence="1">Uncharacterized protein</fullName>
    </submittedName>
</protein>
<reference evidence="1 2" key="1">
    <citation type="journal article" date="2019" name="ISME J.">
        <title>Genome analyses of uncultured TG2/ZB3 bacteria in 'Margulisbacteria' specifically attached to ectosymbiotic spirochetes of protists in the termite gut.</title>
        <authorList>
            <person name="Utami Y.D."/>
            <person name="Kuwahara H."/>
            <person name="Igai K."/>
            <person name="Murakami T."/>
            <person name="Sugaya K."/>
            <person name="Morikawa T."/>
            <person name="Nagura Y."/>
            <person name="Yuki M."/>
            <person name="Deevong P."/>
            <person name="Inoue T."/>
            <person name="Kihara K."/>
            <person name="Lo N."/>
            <person name="Yamada A."/>
            <person name="Ohkuma M."/>
            <person name="Hongoh Y."/>
        </authorList>
    </citation>
    <scope>NUCLEOTIDE SEQUENCE [LARGE SCALE GENOMIC DNA]</scope>
    <source>
        <strain evidence="1">NkOx7-02</strain>
    </source>
</reference>
<proteinExistence type="predicted"/>
<dbReference type="Proteomes" id="UP000275925">
    <property type="component" value="Unassembled WGS sequence"/>
</dbReference>
<evidence type="ECO:0000313" key="2">
    <source>
        <dbReference type="Proteomes" id="UP000275925"/>
    </source>
</evidence>